<gene>
    <name evidence="3" type="ORF">DA73_0213490</name>
</gene>
<feature type="compositionally biased region" description="Basic and acidic residues" evidence="1">
    <location>
        <begin position="138"/>
        <end position="149"/>
    </location>
</feature>
<feature type="transmembrane region" description="Helical" evidence="2">
    <location>
        <begin position="38"/>
        <end position="60"/>
    </location>
</feature>
<name>A0A0C1NAS1_9CYAN</name>
<feature type="region of interest" description="Disordered" evidence="1">
    <location>
        <begin position="94"/>
        <end position="114"/>
    </location>
</feature>
<evidence type="ECO:0000256" key="1">
    <source>
        <dbReference type="SAM" id="MobiDB-lite"/>
    </source>
</evidence>
<keyword evidence="2" id="KW-0472">Membrane</keyword>
<proteinExistence type="predicted"/>
<feature type="compositionally biased region" description="Low complexity" evidence="1">
    <location>
        <begin position="128"/>
        <end position="137"/>
    </location>
</feature>
<keyword evidence="2" id="KW-0812">Transmembrane</keyword>
<evidence type="ECO:0000256" key="2">
    <source>
        <dbReference type="SAM" id="Phobius"/>
    </source>
</evidence>
<feature type="region of interest" description="Disordered" evidence="1">
    <location>
        <begin position="126"/>
        <end position="149"/>
    </location>
</feature>
<sequence>MCIRVCINNYAYTQKIQTYNIQLGGNYMQRFLAIFNKALRQSIVVLGLMLLISASGLFFFTQQPSYAITSRANQLTPEEKIDRAYEYSEATGLREEDRQKAYEQAVEDSNKPQTVEKTYERNLKAEEQQNQNSNLLEQAKELVDRVTTK</sequence>
<evidence type="ECO:0000313" key="3">
    <source>
        <dbReference type="EMBL" id="KIE11822.1"/>
    </source>
</evidence>
<comment type="caution">
    <text evidence="3">The sequence shown here is derived from an EMBL/GenBank/DDBJ whole genome shotgun (WGS) entry which is preliminary data.</text>
</comment>
<accession>A0A0C1NAS1</accession>
<dbReference type="EMBL" id="JHEG02000040">
    <property type="protein sequence ID" value="KIE11822.1"/>
    <property type="molecule type" value="Genomic_DNA"/>
</dbReference>
<keyword evidence="2" id="KW-1133">Transmembrane helix</keyword>
<organism evidence="3">
    <name type="scientific">Tolypothrix bouteillei VB521301</name>
    <dbReference type="NCBI Taxonomy" id="1479485"/>
    <lineage>
        <taxon>Bacteria</taxon>
        <taxon>Bacillati</taxon>
        <taxon>Cyanobacteriota</taxon>
        <taxon>Cyanophyceae</taxon>
        <taxon>Nostocales</taxon>
        <taxon>Tolypothrichaceae</taxon>
        <taxon>Tolypothrix</taxon>
    </lineage>
</organism>
<dbReference type="AlphaFoldDB" id="A0A0C1NAS1"/>
<reference evidence="3" key="1">
    <citation type="journal article" date="2015" name="Genome Announc.">
        <title>Draft Genome Sequence of Tolypothrix boutellei Strain VB521301.</title>
        <authorList>
            <person name="Chandrababunaidu M.M."/>
            <person name="Singh D."/>
            <person name="Sen D."/>
            <person name="Bhan S."/>
            <person name="Das S."/>
            <person name="Gupta A."/>
            <person name="Adhikary S.P."/>
            <person name="Tripathy S."/>
        </authorList>
    </citation>
    <scope>NUCLEOTIDE SEQUENCE</scope>
    <source>
        <strain evidence="3">VB521301</strain>
    </source>
</reference>
<protein>
    <submittedName>
        <fullName evidence="3">Uncharacterized protein</fullName>
    </submittedName>
</protein>